<dbReference type="RefSeq" id="WP_347605397.1">
    <property type="nucleotide sequence ID" value="NZ_JBDPZC010000001.1"/>
</dbReference>
<dbReference type="PANTHER" id="PTHR36153">
    <property type="entry name" value="INNER MEMBRANE PROTEIN-RELATED"/>
    <property type="match status" value="1"/>
</dbReference>
<feature type="transmembrane region" description="Helical" evidence="1">
    <location>
        <begin position="437"/>
        <end position="458"/>
    </location>
</feature>
<dbReference type="InterPro" id="IPR009612">
    <property type="entry name" value="IcmF-rel"/>
</dbReference>
<feature type="transmembrane region" description="Helical" evidence="1">
    <location>
        <begin position="12"/>
        <end position="30"/>
    </location>
</feature>
<sequence length="1277" mass="139608">MQRLWSFLFDTRVIAVIGLAALAAFLFLGAETLQLTLYWALLILLLAVLVWGGVQLLRWRKERRAAQALEQAVDQQAVAAGHALGAHKQAEAQDLRERMRDAIRMLKTSRIGQHRGSAALYELPWYMIIGNPAAGKSTAVARSGLHFPLGDPSENIIQGVGGTRSCDWFFTSQGILLDTAGRYSVYEEDRAEWRSFLGLLRKHRPKAPINGILIAVSLAELRGQPANAVVDLAKRLRQRVQELTETLEVVAPVYLVFTKADLVAGFTEFFEGSQPEEQEKAWGATLPYDDQTNAQALQRFQSHFDTLVDGLKAASVARLSLHRGEELPPGLLAFPDEFASLKPALRSFVATLFEDNPYQFCPVLRGFYFTCAVIEGESRSSCAEKVAQRFRLSGSLPALRKQAPTAQGMFLKDLFTKVIFEDRNLVRQYTSRHKVRLRMASFAGGALTLGLLLSLWTWSYMGNRQWVASVQADLQKVQMLQKGRTDVAARMEALELISDRLAQLETLQRERPWSLSFGLFQGQAVEQQLRREYLAGLKELVLKPAAGEMEAYLREVARHSAQDLQAATPAAGASAPAGTAPAAAAARPASTLYQQASALNADEAYNALKAYLMLAEPERIEPSVFSDQVTRFWRQWLEANREGQSREELVRGAEKLLAFMGTQLNRPGFPAVAMNHSVVDQSRELLRQVVKGLPARERVYAEIRARAAARYTPVSVARIVGDAGRSSLQGSRVVSGAFTREAWTGYVQSAIDDAANKELQAEDWVLKTAQRDDLTLEGSPEQVKRALVQLYKAEYASEWRRFVQDISVPEFASFEQAQQQMNVLGDPQQSPIGKVLQRVWDETAWDNPGLLNGKLSQGREGVLNWIKQRLFGQAPVQVEVKLEAPKAEIALGPIGKEFGSLQRVMVAADGQSALLKSYLESLGKLRARFNQMKNQGDPGPAARQLLQLTLEGQGSELVDALKLVDEQMLSGMPDNTRAVLRPMLVRPLQQSFAVLVPTAEQEINRVWQAQVYEPFQKQLAGKYPFSSSSRIEAAPADIAKVFGAQGAIAKFADQTLAGLVNRRGDTLQARTWGEQGIRLLPEFSTAFGSWMAGGEAAGGSAATAGAGGGAAADATQFEIQALPAPGLSEYTLEIDGQVLRYRNSAPQWVSFVSPSRQGAPGVKISGVDFEGRPVSFLEEPGGMGLQRMVEAAQKRKTPEGLHELRWTQGRLSVAVMLRLVRQAAGTGGPATAGASPGMSGMAALRGLTLPAQVVGQLGGEARQANAGATRTTPANGG</sequence>
<dbReference type="InterPro" id="IPR027417">
    <property type="entry name" value="P-loop_NTPase"/>
</dbReference>
<dbReference type="InterPro" id="IPR048677">
    <property type="entry name" value="TssM1_hel"/>
</dbReference>
<dbReference type="Proteomes" id="UP001462640">
    <property type="component" value="Unassembled WGS sequence"/>
</dbReference>
<keyword evidence="1" id="KW-0472">Membrane</keyword>
<evidence type="ECO:0000259" key="3">
    <source>
        <dbReference type="Pfam" id="PF06761"/>
    </source>
</evidence>
<gene>
    <name evidence="6" type="primary">tssM</name>
    <name evidence="6" type="ORF">ABDJ40_01905</name>
</gene>
<evidence type="ECO:0000259" key="2">
    <source>
        <dbReference type="Pfam" id="PF06744"/>
    </source>
</evidence>
<protein>
    <submittedName>
        <fullName evidence="6">Type VI secretion system membrane subunit TssM</fullName>
    </submittedName>
</protein>
<dbReference type="InterPro" id="IPR010623">
    <property type="entry name" value="IcmF_C"/>
</dbReference>
<keyword evidence="1" id="KW-1133">Transmembrane helix</keyword>
<dbReference type="InterPro" id="IPR025743">
    <property type="entry name" value="TssM1_N"/>
</dbReference>
<dbReference type="Pfam" id="PF06744">
    <property type="entry name" value="IcmF_C"/>
    <property type="match status" value="1"/>
</dbReference>
<dbReference type="InterPro" id="IPR017731">
    <property type="entry name" value="TssM1-like"/>
</dbReference>
<feature type="domain" description="Type VI secretion system IcmF C-terminal" evidence="2">
    <location>
        <begin position="1117"/>
        <end position="1218"/>
    </location>
</feature>
<evidence type="ECO:0000259" key="4">
    <source>
        <dbReference type="Pfam" id="PF14331"/>
    </source>
</evidence>
<name>A0ABV0G8Y3_9BURK</name>
<proteinExistence type="predicted"/>
<keyword evidence="7" id="KW-1185">Reference proteome</keyword>
<dbReference type="InterPro" id="IPR053156">
    <property type="entry name" value="T6SS_TssM-like"/>
</dbReference>
<dbReference type="EMBL" id="JBDPZC010000001">
    <property type="protein sequence ID" value="MEO3711516.1"/>
    <property type="molecule type" value="Genomic_DNA"/>
</dbReference>
<reference evidence="6 7" key="1">
    <citation type="submission" date="2024-05" db="EMBL/GenBank/DDBJ databases">
        <title>Roseateles sp. 2.12 16S ribosomal RNA gene Genome sequencing and assembly.</title>
        <authorList>
            <person name="Woo H."/>
        </authorList>
    </citation>
    <scope>NUCLEOTIDE SEQUENCE [LARGE SCALE GENOMIC DNA]</scope>
    <source>
        <strain evidence="6 7">2.12</strain>
    </source>
</reference>
<dbReference type="SUPFAM" id="SSF52540">
    <property type="entry name" value="P-loop containing nucleoside triphosphate hydrolases"/>
    <property type="match status" value="1"/>
</dbReference>
<evidence type="ECO:0000259" key="5">
    <source>
        <dbReference type="Pfam" id="PF21070"/>
    </source>
</evidence>
<evidence type="ECO:0000256" key="1">
    <source>
        <dbReference type="SAM" id="Phobius"/>
    </source>
</evidence>
<organism evidence="6 7">
    <name type="scientific">Roseateles flavus</name>
    <dbReference type="NCBI Taxonomy" id="3149041"/>
    <lineage>
        <taxon>Bacteria</taxon>
        <taxon>Pseudomonadati</taxon>
        <taxon>Pseudomonadota</taxon>
        <taxon>Betaproteobacteria</taxon>
        <taxon>Burkholderiales</taxon>
        <taxon>Sphaerotilaceae</taxon>
        <taxon>Roseateles</taxon>
    </lineage>
</organism>
<dbReference type="Pfam" id="PF21070">
    <property type="entry name" value="IcmF_helical"/>
    <property type="match status" value="1"/>
</dbReference>
<dbReference type="Pfam" id="PF14331">
    <property type="entry name" value="IcmF-related_N"/>
    <property type="match status" value="1"/>
</dbReference>
<keyword evidence="1" id="KW-0812">Transmembrane</keyword>
<dbReference type="PANTHER" id="PTHR36153:SF1">
    <property type="entry name" value="TYPE VI SECRETION SYSTEM COMPONENT TSSM1"/>
    <property type="match status" value="1"/>
</dbReference>
<evidence type="ECO:0000313" key="6">
    <source>
        <dbReference type="EMBL" id="MEO3711516.1"/>
    </source>
</evidence>
<comment type="caution">
    <text evidence="6">The sequence shown here is derived from an EMBL/GenBank/DDBJ whole genome shotgun (WGS) entry which is preliminary data.</text>
</comment>
<dbReference type="NCBIfam" id="TIGR03348">
    <property type="entry name" value="VI_IcmF"/>
    <property type="match status" value="1"/>
</dbReference>
<feature type="domain" description="Type VI secretion system component TssM1 helical" evidence="5">
    <location>
        <begin position="999"/>
        <end position="1086"/>
    </location>
</feature>
<feature type="transmembrane region" description="Helical" evidence="1">
    <location>
        <begin position="36"/>
        <end position="57"/>
    </location>
</feature>
<feature type="domain" description="Type VI secretion system component TssM1 N-terminal" evidence="4">
    <location>
        <begin position="187"/>
        <end position="442"/>
    </location>
</feature>
<dbReference type="Pfam" id="PF06761">
    <property type="entry name" value="IcmF-related"/>
    <property type="match status" value="1"/>
</dbReference>
<feature type="domain" description="IcmF-related" evidence="3">
    <location>
        <begin position="492"/>
        <end position="843"/>
    </location>
</feature>
<evidence type="ECO:0000313" key="7">
    <source>
        <dbReference type="Proteomes" id="UP001462640"/>
    </source>
</evidence>
<accession>A0ABV0G8Y3</accession>